<evidence type="ECO:0000256" key="1">
    <source>
        <dbReference type="SAM" id="MobiDB-lite"/>
    </source>
</evidence>
<name>A0A955LHR9_UNCKA</name>
<protein>
    <submittedName>
        <fullName evidence="2">Uncharacterized protein</fullName>
    </submittedName>
</protein>
<accession>A0A955LHR9</accession>
<proteinExistence type="predicted"/>
<dbReference type="AlphaFoldDB" id="A0A955LHR9"/>
<evidence type="ECO:0000313" key="3">
    <source>
        <dbReference type="Proteomes" id="UP000701698"/>
    </source>
</evidence>
<dbReference type="EMBL" id="JAGQKX010000014">
    <property type="protein sequence ID" value="MCA9389961.1"/>
    <property type="molecule type" value="Genomic_DNA"/>
</dbReference>
<sequence length="300" mass="33343">MMPPFRESVAPVAEQEPSAETLIKQVEGAETAESRAMLERAQRLNREAPQALNSTVERDHGEYSEKFGSLDNSVAEIQVQAQKCEGVLLDLEKSIHLVASESDRREIAMATEQARNAISNISAAYADYQESFTPTHPNFVAAEANLTRMVPFLETELQKLQSEQTSLEQGDLTDEAVEAEKNTTAIINAINLTTVKAKLVTPLEISDWGSDSAQAHIMERLSTASEEVIQALAQIQLALEGTHRIPQTLENRLIDLTEIKQIIDSESLYLKQKFALCRATREDMLGRYKRIQSSCQNLVG</sequence>
<evidence type="ECO:0000313" key="2">
    <source>
        <dbReference type="EMBL" id="MCA9389961.1"/>
    </source>
</evidence>
<comment type="caution">
    <text evidence="2">The sequence shown here is derived from an EMBL/GenBank/DDBJ whole genome shotgun (WGS) entry which is preliminary data.</text>
</comment>
<dbReference type="Proteomes" id="UP000701698">
    <property type="component" value="Unassembled WGS sequence"/>
</dbReference>
<gene>
    <name evidence="2" type="ORF">KC571_01015</name>
</gene>
<reference evidence="2" key="2">
    <citation type="journal article" date="2021" name="Microbiome">
        <title>Successional dynamics and alternative stable states in a saline activated sludge microbial community over 9 years.</title>
        <authorList>
            <person name="Wang Y."/>
            <person name="Ye J."/>
            <person name="Ju F."/>
            <person name="Liu L."/>
            <person name="Boyd J.A."/>
            <person name="Deng Y."/>
            <person name="Parks D.H."/>
            <person name="Jiang X."/>
            <person name="Yin X."/>
            <person name="Woodcroft B.J."/>
            <person name="Tyson G.W."/>
            <person name="Hugenholtz P."/>
            <person name="Polz M.F."/>
            <person name="Zhang T."/>
        </authorList>
    </citation>
    <scope>NUCLEOTIDE SEQUENCE</scope>
    <source>
        <strain evidence="2">HKST-UBA01</strain>
    </source>
</reference>
<organism evidence="2 3">
    <name type="scientific">candidate division WWE3 bacterium</name>
    <dbReference type="NCBI Taxonomy" id="2053526"/>
    <lineage>
        <taxon>Bacteria</taxon>
        <taxon>Katanobacteria</taxon>
    </lineage>
</organism>
<feature type="region of interest" description="Disordered" evidence="1">
    <location>
        <begin position="1"/>
        <end position="20"/>
    </location>
</feature>
<reference evidence="2" key="1">
    <citation type="submission" date="2020-04" db="EMBL/GenBank/DDBJ databases">
        <authorList>
            <person name="Zhang T."/>
        </authorList>
    </citation>
    <scope>NUCLEOTIDE SEQUENCE</scope>
    <source>
        <strain evidence="2">HKST-UBA01</strain>
    </source>
</reference>